<reference evidence="3 4" key="1">
    <citation type="submission" date="2014-11" db="EMBL/GenBank/DDBJ databases">
        <authorList>
            <person name="Zhu J."/>
            <person name="Qi W."/>
            <person name="Song R."/>
        </authorList>
    </citation>
    <scope>NUCLEOTIDE SEQUENCE [LARGE SCALE GENOMIC DNA]</scope>
</reference>
<evidence type="ECO:0000313" key="4">
    <source>
        <dbReference type="Proteomes" id="UP000041254"/>
    </source>
</evidence>
<feature type="region of interest" description="Disordered" evidence="1">
    <location>
        <begin position="52"/>
        <end position="71"/>
    </location>
</feature>
<dbReference type="InParanoid" id="A0A0G4GVM8"/>
<feature type="compositionally biased region" description="Polar residues" evidence="1">
    <location>
        <begin position="277"/>
        <end position="292"/>
    </location>
</feature>
<keyword evidence="2" id="KW-0472">Membrane</keyword>
<dbReference type="AlphaFoldDB" id="A0A0G4GVM8"/>
<keyword evidence="4" id="KW-1185">Reference proteome</keyword>
<keyword evidence="2" id="KW-1133">Transmembrane helix</keyword>
<evidence type="ECO:0000313" key="3">
    <source>
        <dbReference type="EMBL" id="CEM34998.1"/>
    </source>
</evidence>
<accession>A0A0G4GVM8</accession>
<feature type="region of interest" description="Disordered" evidence="1">
    <location>
        <begin position="142"/>
        <end position="175"/>
    </location>
</feature>
<feature type="compositionally biased region" description="Polar residues" evidence="1">
    <location>
        <begin position="212"/>
        <end position="233"/>
    </location>
</feature>
<evidence type="ECO:0000256" key="2">
    <source>
        <dbReference type="SAM" id="Phobius"/>
    </source>
</evidence>
<dbReference type="VEuPathDB" id="CryptoDB:Vbra_18792"/>
<feature type="transmembrane region" description="Helical" evidence="2">
    <location>
        <begin position="116"/>
        <end position="137"/>
    </location>
</feature>
<proteinExistence type="predicted"/>
<dbReference type="EMBL" id="CDMY01000840">
    <property type="protein sequence ID" value="CEM34998.1"/>
    <property type="molecule type" value="Genomic_DNA"/>
</dbReference>
<feature type="transmembrane region" description="Helical" evidence="2">
    <location>
        <begin position="32"/>
        <end position="50"/>
    </location>
</feature>
<organism evidence="3 4">
    <name type="scientific">Vitrella brassicaformis (strain CCMP3155)</name>
    <dbReference type="NCBI Taxonomy" id="1169540"/>
    <lineage>
        <taxon>Eukaryota</taxon>
        <taxon>Sar</taxon>
        <taxon>Alveolata</taxon>
        <taxon>Colpodellida</taxon>
        <taxon>Vitrellaceae</taxon>
        <taxon>Vitrella</taxon>
    </lineage>
</organism>
<dbReference type="Proteomes" id="UP000041254">
    <property type="component" value="Unassembled WGS sequence"/>
</dbReference>
<sequence>MGDFMVICDGIQSPLLADQHPRPKLRSRMRRITMAVAVTTVLVVVVMQTSSSSIMGGRPSQPHSDAAEGGVSSSIAATADIDLSAANESDAGKSWIAALVDFCIDQLSRVLSRPVVLYPLIALIALPLIALTIAYTSSLCRRRRASRAPPTPEDDKAEGDDGEGEEAKGCGGGPRMVAFSDRTTCHSGSYDASSIGSVEGEGGGGGLRVSAPTRQLLSAPNGSPALSQTSQVSKKSRRSWVHVESDAGEALTPPASPPRPMGGVFKTIGRMLSFGRLQTTGQQDTDVANTDDLNAWDEL</sequence>
<keyword evidence="2" id="KW-0812">Transmembrane</keyword>
<feature type="region of interest" description="Disordered" evidence="1">
    <location>
        <begin position="188"/>
        <end position="260"/>
    </location>
</feature>
<gene>
    <name evidence="3" type="ORF">Vbra_18792</name>
</gene>
<feature type="region of interest" description="Disordered" evidence="1">
    <location>
        <begin position="277"/>
        <end position="299"/>
    </location>
</feature>
<feature type="compositionally biased region" description="Acidic residues" evidence="1">
    <location>
        <begin position="155"/>
        <end position="164"/>
    </location>
</feature>
<name>A0A0G4GVM8_VITBC</name>
<protein>
    <submittedName>
        <fullName evidence="3">Uncharacterized protein</fullName>
    </submittedName>
</protein>
<evidence type="ECO:0000256" key="1">
    <source>
        <dbReference type="SAM" id="MobiDB-lite"/>
    </source>
</evidence>